<evidence type="ECO:0000256" key="1">
    <source>
        <dbReference type="SAM" id="MobiDB-lite"/>
    </source>
</evidence>
<feature type="compositionally biased region" description="Acidic residues" evidence="1">
    <location>
        <begin position="32"/>
        <end position="43"/>
    </location>
</feature>
<evidence type="ECO:0000313" key="3">
    <source>
        <dbReference type="Proteomes" id="UP000008383"/>
    </source>
</evidence>
<organism evidence="2 3">
    <name type="scientific">Trichophyton verrucosum (strain HKI 0517)</name>
    <dbReference type="NCBI Taxonomy" id="663202"/>
    <lineage>
        <taxon>Eukaryota</taxon>
        <taxon>Fungi</taxon>
        <taxon>Dikarya</taxon>
        <taxon>Ascomycota</taxon>
        <taxon>Pezizomycotina</taxon>
        <taxon>Eurotiomycetes</taxon>
        <taxon>Eurotiomycetidae</taxon>
        <taxon>Onygenales</taxon>
        <taxon>Arthrodermataceae</taxon>
        <taxon>Trichophyton</taxon>
    </lineage>
</organism>
<dbReference type="RefSeq" id="XP_003019483.1">
    <property type="nucleotide sequence ID" value="XM_003019437.1"/>
</dbReference>
<feature type="region of interest" description="Disordered" evidence="1">
    <location>
        <begin position="1"/>
        <end position="95"/>
    </location>
</feature>
<sequence length="182" mass="20851">CAAGGREWPAGERETRRDEMRLTARREKESEPMEEGEEEEGCDEGEKSPVEWEPTEESINEKKRERERNYPDPDPDPAGLAGPPLPPSPPCGRIFKPEWTAREMRHEMKVLSKKLKVKHPGERLSDGGIRVVWAGMAREDKELSGFEEKVMFDASRCPLSFLFFSFLLFVSGRQQTSRQVSE</sequence>
<accession>D4DH43</accession>
<feature type="non-terminal residue" evidence="2">
    <location>
        <position position="1"/>
    </location>
</feature>
<name>D4DH43_TRIVH</name>
<keyword evidence="3" id="KW-1185">Reference proteome</keyword>
<dbReference type="GeneID" id="9577933"/>
<evidence type="ECO:0000313" key="2">
    <source>
        <dbReference type="EMBL" id="EFE38838.1"/>
    </source>
</evidence>
<comment type="caution">
    <text evidence="2">The sequence shown here is derived from an EMBL/GenBank/DDBJ whole genome shotgun (WGS) entry which is preliminary data.</text>
</comment>
<dbReference type="KEGG" id="tve:TRV_06498"/>
<reference evidence="3" key="1">
    <citation type="journal article" date="2011" name="Genome Biol.">
        <title>Comparative and functional genomics provide insights into the pathogenicity of dermatophytic fungi.</title>
        <authorList>
            <person name="Burmester A."/>
            <person name="Shelest E."/>
            <person name="Gloeckner G."/>
            <person name="Heddergott C."/>
            <person name="Schindler S."/>
            <person name="Staib P."/>
            <person name="Heidel A."/>
            <person name="Felder M."/>
            <person name="Petzold A."/>
            <person name="Szafranski K."/>
            <person name="Feuermann M."/>
            <person name="Pedruzzi I."/>
            <person name="Priebe S."/>
            <person name="Groth M."/>
            <person name="Winkler R."/>
            <person name="Li W."/>
            <person name="Kniemeyer O."/>
            <person name="Schroeckh V."/>
            <person name="Hertweck C."/>
            <person name="Hube B."/>
            <person name="White T.C."/>
            <person name="Platzer M."/>
            <person name="Guthke R."/>
            <person name="Heitman J."/>
            <person name="Woestemeyer J."/>
            <person name="Zipfel P.F."/>
            <person name="Monod M."/>
            <person name="Brakhage A.A."/>
        </authorList>
    </citation>
    <scope>NUCLEOTIDE SEQUENCE [LARGE SCALE GENOMIC DNA]</scope>
    <source>
        <strain evidence="3">HKI 0517</strain>
    </source>
</reference>
<gene>
    <name evidence="2" type="ORF">TRV_06498</name>
</gene>
<dbReference type="HOGENOM" id="CLU_1485520_0_0_1"/>
<feature type="compositionally biased region" description="Basic and acidic residues" evidence="1">
    <location>
        <begin position="9"/>
        <end position="31"/>
    </location>
</feature>
<protein>
    <submittedName>
        <fullName evidence="2">Uncharacterized protein</fullName>
    </submittedName>
</protein>
<dbReference type="EMBL" id="ACYE01000370">
    <property type="protein sequence ID" value="EFE38838.1"/>
    <property type="molecule type" value="Genomic_DNA"/>
</dbReference>
<dbReference type="Proteomes" id="UP000008383">
    <property type="component" value="Unassembled WGS sequence"/>
</dbReference>
<feature type="compositionally biased region" description="Basic and acidic residues" evidence="1">
    <location>
        <begin position="59"/>
        <end position="71"/>
    </location>
</feature>
<dbReference type="AlphaFoldDB" id="D4DH43"/>
<proteinExistence type="predicted"/>